<proteinExistence type="predicted"/>
<dbReference type="EMBL" id="JBHRSZ010000009">
    <property type="protein sequence ID" value="MFC3153171.1"/>
    <property type="molecule type" value="Genomic_DNA"/>
</dbReference>
<evidence type="ECO:0000313" key="2">
    <source>
        <dbReference type="Proteomes" id="UP001595476"/>
    </source>
</evidence>
<comment type="caution">
    <text evidence="1">The sequence shown here is derived from an EMBL/GenBank/DDBJ whole genome shotgun (WGS) entry which is preliminary data.</text>
</comment>
<protein>
    <submittedName>
        <fullName evidence="1">Uncharacterized protein</fullName>
    </submittedName>
</protein>
<gene>
    <name evidence="1" type="ORF">ACFOEK_19185</name>
</gene>
<organism evidence="1 2">
    <name type="scientific">Litoribrevibacter euphylliae</name>
    <dbReference type="NCBI Taxonomy" id="1834034"/>
    <lineage>
        <taxon>Bacteria</taxon>
        <taxon>Pseudomonadati</taxon>
        <taxon>Pseudomonadota</taxon>
        <taxon>Gammaproteobacteria</taxon>
        <taxon>Oceanospirillales</taxon>
        <taxon>Oceanospirillaceae</taxon>
        <taxon>Litoribrevibacter</taxon>
    </lineage>
</organism>
<evidence type="ECO:0000313" key="1">
    <source>
        <dbReference type="EMBL" id="MFC3153171.1"/>
    </source>
</evidence>
<dbReference type="Proteomes" id="UP001595476">
    <property type="component" value="Unassembled WGS sequence"/>
</dbReference>
<dbReference type="RefSeq" id="WP_386723095.1">
    <property type="nucleotide sequence ID" value="NZ_JBHRSZ010000009.1"/>
</dbReference>
<reference evidence="2" key="1">
    <citation type="journal article" date="2019" name="Int. J. Syst. Evol. Microbiol.">
        <title>The Global Catalogue of Microorganisms (GCM) 10K type strain sequencing project: providing services to taxonomists for standard genome sequencing and annotation.</title>
        <authorList>
            <consortium name="The Broad Institute Genomics Platform"/>
            <consortium name="The Broad Institute Genome Sequencing Center for Infectious Disease"/>
            <person name="Wu L."/>
            <person name="Ma J."/>
        </authorList>
    </citation>
    <scope>NUCLEOTIDE SEQUENCE [LARGE SCALE GENOMIC DNA]</scope>
    <source>
        <strain evidence="2">KCTC 52438</strain>
    </source>
</reference>
<accession>A0ABV7HKJ3</accession>
<sequence length="94" mass="10911">MDQVRYSQITPYWVYDWLVAAVLHDYLGINKSDPYSKISIMASSIAIHHMLMGSTMDKPSGNLWWHLLHVSLGIYIQRNWSAKDIVVKYRAINS</sequence>
<keyword evidence="2" id="KW-1185">Reference proteome</keyword>
<name>A0ABV7HKJ3_9GAMM</name>